<protein>
    <recommendedName>
        <fullName evidence="5">UPF0182 protein G7071_09630</fullName>
    </recommendedName>
</protein>
<keyword evidence="2 5" id="KW-0812">Transmembrane</keyword>
<evidence type="ECO:0000256" key="3">
    <source>
        <dbReference type="ARBA" id="ARBA00022989"/>
    </source>
</evidence>
<comment type="similarity">
    <text evidence="5">Belongs to the UPF0182 family.</text>
</comment>
<keyword evidence="1 5" id="KW-1003">Cell membrane</keyword>
<dbReference type="Proteomes" id="UP000502035">
    <property type="component" value="Chromosome"/>
</dbReference>
<dbReference type="AlphaFoldDB" id="A0A6G7YKS0"/>
<dbReference type="PANTHER" id="PTHR39344:SF1">
    <property type="entry name" value="UPF0182 PROTEIN SLL1060"/>
    <property type="match status" value="1"/>
</dbReference>
<evidence type="ECO:0000313" key="8">
    <source>
        <dbReference type="Proteomes" id="UP000502035"/>
    </source>
</evidence>
<feature type="transmembrane region" description="Helical" evidence="5">
    <location>
        <begin position="208"/>
        <end position="229"/>
    </location>
</feature>
<keyword evidence="3 5" id="KW-1133">Transmembrane helix</keyword>
<dbReference type="GO" id="GO:0005886">
    <property type="term" value="C:plasma membrane"/>
    <property type="evidence" value="ECO:0007669"/>
    <property type="project" value="UniProtKB-SubCell"/>
</dbReference>
<name>A0A6G7YKS0_9ACTN</name>
<proteinExistence type="inferred from homology"/>
<comment type="subcellular location">
    <subcellularLocation>
        <location evidence="5">Cell membrane</location>
        <topology evidence="5">Multi-pass membrane protein</topology>
    </subcellularLocation>
</comment>
<feature type="transmembrane region" description="Helical" evidence="5">
    <location>
        <begin position="284"/>
        <end position="305"/>
    </location>
</feature>
<evidence type="ECO:0000256" key="6">
    <source>
        <dbReference type="SAM" id="MobiDB-lite"/>
    </source>
</evidence>
<feature type="transmembrane region" description="Helical" evidence="5">
    <location>
        <begin position="24"/>
        <end position="45"/>
    </location>
</feature>
<dbReference type="KEGG" id="npi:G7071_09630"/>
<feature type="transmembrane region" description="Helical" evidence="5">
    <location>
        <begin position="65"/>
        <end position="90"/>
    </location>
</feature>
<dbReference type="Pfam" id="PF03699">
    <property type="entry name" value="UPF0182"/>
    <property type="match status" value="1"/>
</dbReference>
<gene>
    <name evidence="7" type="ORF">G7071_09630</name>
</gene>
<accession>A0A6G7YKS0</accession>
<evidence type="ECO:0000313" key="7">
    <source>
        <dbReference type="EMBL" id="QIK77339.1"/>
    </source>
</evidence>
<feature type="compositionally biased region" description="Basic and acidic residues" evidence="6">
    <location>
        <begin position="893"/>
        <end position="902"/>
    </location>
</feature>
<organism evidence="7 8">
    <name type="scientific">Nocardioides piscis</name>
    <dbReference type="NCBI Taxonomy" id="2714938"/>
    <lineage>
        <taxon>Bacteria</taxon>
        <taxon>Bacillati</taxon>
        <taxon>Actinomycetota</taxon>
        <taxon>Actinomycetes</taxon>
        <taxon>Propionibacteriales</taxon>
        <taxon>Nocardioidaceae</taxon>
        <taxon>Nocardioides</taxon>
    </lineage>
</organism>
<keyword evidence="8" id="KW-1185">Reference proteome</keyword>
<feature type="transmembrane region" description="Helical" evidence="5">
    <location>
        <begin position="256"/>
        <end position="277"/>
    </location>
</feature>
<dbReference type="HAMAP" id="MF_01600">
    <property type="entry name" value="UPF0182"/>
    <property type="match status" value="1"/>
</dbReference>
<evidence type="ECO:0000256" key="5">
    <source>
        <dbReference type="HAMAP-Rule" id="MF_01600"/>
    </source>
</evidence>
<evidence type="ECO:0000256" key="2">
    <source>
        <dbReference type="ARBA" id="ARBA00022692"/>
    </source>
</evidence>
<reference evidence="7 8" key="1">
    <citation type="submission" date="2020-03" db="EMBL/GenBank/DDBJ databases">
        <title>Nocardioides sp. nov., isolated from fish.</title>
        <authorList>
            <person name="Hyun D.-W."/>
            <person name="Bae J.-W."/>
        </authorList>
    </citation>
    <scope>NUCLEOTIDE SEQUENCE [LARGE SCALE GENOMIC DNA]</scope>
    <source>
        <strain evidence="7 8">HDW12A</strain>
    </source>
</reference>
<keyword evidence="4 5" id="KW-0472">Membrane</keyword>
<dbReference type="PANTHER" id="PTHR39344">
    <property type="entry name" value="UPF0182 PROTEIN SLL1060"/>
    <property type="match status" value="1"/>
</dbReference>
<dbReference type="GO" id="GO:0005576">
    <property type="term" value="C:extracellular region"/>
    <property type="evidence" value="ECO:0007669"/>
    <property type="project" value="TreeGrafter"/>
</dbReference>
<sequence length="962" mass="105789">MYGRPSAGAEAPAPPPRNGRSRTLIITAAVMVVLFLSLTTFASFWTERLWFKAAGYSSVFGTLLWTRIGLFLVFGAVMAAVVALNLALAYRMRPLLGGGGDVNLARYRDAVSPATGWILGGVSALMGAFAGASAAGQWREFSLWRNSTPFGHSDPYFERDASFYVFELPWWHYLVDFAMALAVVGLMASLLVHYLYGGIRLSVARDRLSGAAQVHISALLGVFVLAKAADYWLDRFDLVTGSGSLFTGMGYTDDKAVLPAKEILTGIALICAVLFFLNIWRRTWLLPTMGIALLALSAVILGLIVPGTVQQFQVSPNVPDREGPYIGRNIDATRMAYNLDAVEETSYSSDPSVAGGELGALDEATAKVPVVDPKVVSQTFEQQQQVRAYYSVPPVLDVDRYEIDGRDRALVLGVRELDQSGLADSDKNWFNQHVVYTHGNGVIAAYGNQRADEDDEQSQSIQWAEGQEDSESDLTELSEGGYESRVYFGELSPSYSVVGQRGDEPAVELDLPKGERDDENQTTTYDGKGGVPIGSAIDKLLYAVKFGEPNLVLSGRVHEDSKILYDRNPRRMVEKVAPWLTVDSDPYPAVIDGRIQWILDGYTVTDQFPLSQRESLDEMTEDSLADPPGFQTLPTDEINYMRNAVKATVDAYDGTVTLYAWDEEDPILKAWSEVFPGVVQPKSEIPETLMEHVRYPDDLFKVQRHQFARYHLTEPGDWYDGANRWEVPEDPQDPTTQQPPYRLFVDDTWALTSVYVPRGKNNLASFMSVNSDATSEDYGKISVLELPNERTAGPGQIANELSSDDGVREELLGYTQGGVTPIYGNLLTLPVGEGLMYVQPVYTQRSADTEASFPILRFVLVSYGGRIGIGETLREAIADVLGVDASDPTPEPEPERPGRGDEDPPTQPQGSVDDQIRDLLDQAEAKFEAADQAQANGNTVGWARLMEEGRELITEAVELAAQ</sequence>
<dbReference type="EMBL" id="CP049866">
    <property type="protein sequence ID" value="QIK77339.1"/>
    <property type="molecule type" value="Genomic_DNA"/>
</dbReference>
<dbReference type="InterPro" id="IPR005372">
    <property type="entry name" value="UPF0182"/>
</dbReference>
<evidence type="ECO:0000256" key="1">
    <source>
        <dbReference type="ARBA" id="ARBA00022475"/>
    </source>
</evidence>
<evidence type="ECO:0000256" key="4">
    <source>
        <dbReference type="ARBA" id="ARBA00023136"/>
    </source>
</evidence>
<feature type="transmembrane region" description="Helical" evidence="5">
    <location>
        <begin position="170"/>
        <end position="196"/>
    </location>
</feature>
<feature type="transmembrane region" description="Helical" evidence="5">
    <location>
        <begin position="111"/>
        <end position="135"/>
    </location>
</feature>
<feature type="region of interest" description="Disordered" evidence="6">
    <location>
        <begin position="883"/>
        <end position="914"/>
    </location>
</feature>